<sequence>MYATRALSAFRRDPRILSNITVQEEQGPKSGYLVITDQESEEEDTCCWGACKVKQIKDFPFPSNKIVNVIYTQQIGENTTRVIRDTVWFIPVLDQPLSSNRYYVVTASGKHTGQTCTCSREEDKGTCCFCCEVVKDVKPRVLDHRDIYQQVEIFKRGCGGFVAKSVAPDGFPPQFLRREGWTVRTTSSYDCQLGEALGLNDSLRMRLPELIDFPISNKYSTPVVVGRTWEEIYTCKNDYTAGNVVAVNATVQREAIKLFGEEAMKDGRGGGVDGFIWYRHVQHNEGGSKLGLSLAIVEKMRWIQDKGGWVGGGESDVKVEKEFKGGAGWNSYGSTPV</sequence>
<dbReference type="OrthoDB" id="1898393at2759"/>
<dbReference type="FunCoup" id="A0A200Q7K7">
    <property type="interactions" value="3"/>
</dbReference>
<dbReference type="EMBL" id="MVGT01002801">
    <property type="protein sequence ID" value="OVA06432.1"/>
    <property type="molecule type" value="Genomic_DNA"/>
</dbReference>
<accession>A0A200Q7K7</accession>
<dbReference type="Proteomes" id="UP000195402">
    <property type="component" value="Unassembled WGS sequence"/>
</dbReference>
<dbReference type="OMA" id="QWWEEIY"/>
<dbReference type="PANTHER" id="PTHR31050:SF4">
    <property type="entry name" value="DUF1262 FAMILY PROTEIN (DUF1262)"/>
    <property type="match status" value="1"/>
</dbReference>
<evidence type="ECO:0000313" key="1">
    <source>
        <dbReference type="EMBL" id="OVA06432.1"/>
    </source>
</evidence>
<comment type="caution">
    <text evidence="1">The sequence shown here is derived from an EMBL/GenBank/DDBJ whole genome shotgun (WGS) entry which is preliminary data.</text>
</comment>
<keyword evidence="2" id="KW-1185">Reference proteome</keyword>
<dbReference type="PANTHER" id="PTHR31050">
    <property type="entry name" value="OS08G0413200 PROTEIN"/>
    <property type="match status" value="1"/>
</dbReference>
<dbReference type="STRING" id="56857.A0A200Q7K7"/>
<organism evidence="1 2">
    <name type="scientific">Macleaya cordata</name>
    <name type="common">Five-seeded plume-poppy</name>
    <name type="synonym">Bocconia cordata</name>
    <dbReference type="NCBI Taxonomy" id="56857"/>
    <lineage>
        <taxon>Eukaryota</taxon>
        <taxon>Viridiplantae</taxon>
        <taxon>Streptophyta</taxon>
        <taxon>Embryophyta</taxon>
        <taxon>Tracheophyta</taxon>
        <taxon>Spermatophyta</taxon>
        <taxon>Magnoliopsida</taxon>
        <taxon>Ranunculales</taxon>
        <taxon>Papaveraceae</taxon>
        <taxon>Papaveroideae</taxon>
        <taxon>Macleaya</taxon>
    </lineage>
</organism>
<name>A0A200Q7K7_MACCD</name>
<dbReference type="InterPro" id="IPR010683">
    <property type="entry name" value="DUF1262"/>
</dbReference>
<proteinExistence type="predicted"/>
<dbReference type="AlphaFoldDB" id="A0A200Q7K7"/>
<protein>
    <submittedName>
        <fullName evidence="1">Uncharacterized protein</fullName>
    </submittedName>
</protein>
<reference evidence="1 2" key="1">
    <citation type="journal article" date="2017" name="Mol. Plant">
        <title>The Genome of Medicinal Plant Macleaya cordata Provides New Insights into Benzylisoquinoline Alkaloids Metabolism.</title>
        <authorList>
            <person name="Liu X."/>
            <person name="Liu Y."/>
            <person name="Huang P."/>
            <person name="Ma Y."/>
            <person name="Qing Z."/>
            <person name="Tang Q."/>
            <person name="Cao H."/>
            <person name="Cheng P."/>
            <person name="Zheng Y."/>
            <person name="Yuan Z."/>
            <person name="Zhou Y."/>
            <person name="Liu J."/>
            <person name="Tang Z."/>
            <person name="Zhuo Y."/>
            <person name="Zhang Y."/>
            <person name="Yu L."/>
            <person name="Huang J."/>
            <person name="Yang P."/>
            <person name="Peng Q."/>
            <person name="Zhang J."/>
            <person name="Jiang W."/>
            <person name="Zhang Z."/>
            <person name="Lin K."/>
            <person name="Ro D.K."/>
            <person name="Chen X."/>
            <person name="Xiong X."/>
            <person name="Shang Y."/>
            <person name="Huang S."/>
            <person name="Zeng J."/>
        </authorList>
    </citation>
    <scope>NUCLEOTIDE SEQUENCE [LARGE SCALE GENOMIC DNA]</scope>
    <source>
        <strain evidence="2">cv. BLH2017</strain>
        <tissue evidence="1">Root</tissue>
    </source>
</reference>
<evidence type="ECO:0000313" key="2">
    <source>
        <dbReference type="Proteomes" id="UP000195402"/>
    </source>
</evidence>
<gene>
    <name evidence="1" type="ORF">BVC80_479g5</name>
</gene>
<dbReference type="Pfam" id="PF06880">
    <property type="entry name" value="DUF1262"/>
    <property type="match status" value="1"/>
</dbReference>
<dbReference type="InParanoid" id="A0A200Q7K7"/>